<dbReference type="Proteomes" id="UP001273209">
    <property type="component" value="Unassembled WGS sequence"/>
</dbReference>
<organism evidence="2 3">
    <name type="scientific">Trichoderma aggressivum f. europaeum</name>
    <dbReference type="NCBI Taxonomy" id="173218"/>
    <lineage>
        <taxon>Eukaryota</taxon>
        <taxon>Fungi</taxon>
        <taxon>Dikarya</taxon>
        <taxon>Ascomycota</taxon>
        <taxon>Pezizomycotina</taxon>
        <taxon>Sordariomycetes</taxon>
        <taxon>Hypocreomycetidae</taxon>
        <taxon>Hypocreales</taxon>
        <taxon>Hypocreaceae</taxon>
        <taxon>Trichoderma</taxon>
    </lineage>
</organism>
<proteinExistence type="predicted"/>
<gene>
    <name evidence="2" type="ORF">Triagg1_5793</name>
</gene>
<dbReference type="GeneID" id="87920250"/>
<feature type="compositionally biased region" description="Basic and acidic residues" evidence="1">
    <location>
        <begin position="1008"/>
        <end position="1017"/>
    </location>
</feature>
<feature type="region of interest" description="Disordered" evidence="1">
    <location>
        <begin position="1134"/>
        <end position="1164"/>
    </location>
</feature>
<evidence type="ECO:0000313" key="2">
    <source>
        <dbReference type="EMBL" id="KAK4072748.1"/>
    </source>
</evidence>
<sequence length="1242" mass="139811">MGDLRVFKGLVARDHPVSGFGIYSTANTLIAETTRAWNPEPTFKTQKVLGRCLYMMPSSTKTEPPKKNTKSEPAPYMGLSTNLQGAVFATKAVRKKKGEPSDNEILGQASDINKFNFRGVDFKVTPKHQWAGQCFLPHYLSTSPANLTAYKRLASGEPLESILPDPQERKRYLKEYEEFSARLKQGKAPRPPALVPISAADDTAGLYGPSDTVPKTTQKSCNASVLKRDEEAFSGHQFEVPYLAVLQFPEELLYMLEAFAAAHPHDHLPMPGMLITIIQWKDILKSDDRLLEEFMRTNKRNKRAYSDVPIAHLAFCLIYNSHRIRYTEWAELAEFPHLLRFTHRAIETDLLSAGWLDIDETALDQQRIFELLDEVKSVVPGISPGLRLTIMPWQMPGTKMPGMYGPGSPPPIEPIEMALTGLTSVSYYGIPDYSPPGVAQDGSDTASFSKHYKLGDKYVNLSLPEWAWDDCKAELTDYQGRSAADFRDDFFYPHWEVNKLHSPTYWRNKPKAPPEADYPRYKEMMQFWAQHEIHAHLSWAEGKQEAKRLAPGHRSLSKLRYLVMKAMYDEEGDVAFIRNKIDAVSERHPIQQDDIERNVPLALGRLLGLEAPDDDDVMALRSCVNLWYGYYNPRSTTMRGLGLAFEYSTGIMNALKLAQVGDPATFQRVRQEGTKWLDRFVALRQDARYVRWLNAWRSQFPEVMVHDGDAREHHIPPVPEQQSLQPPSEPAFNNVDETARANGPSPSEPAPQLTPDDTSLQPMLAEQEPTVEQLSTLEDNSHSIADHGQSLALQSTIEQSDQQMLDIHEQIPAPDGQASTMEYHDQSDQEMWDIHEQIPAPDGQASTMEYHDQSDQEMWDIHEQTPAPDGQSPSVEYNTPDPEGHAQLPEVTIGTPDEQDQTTMQASTVPTESAWTPPRVLSMMKELVVARELPLELAQHVSDLSNGWNRSRSWPDLIDEMDLILDLISDTHPKPIPPHLAEAVADWERNIDDRHPTHQASGQQSPFPEEHPQKPDEQPSPSKLVGSPPQSTLNDQALVEWEADNYPKSTARENGPRGHTLQFVSGEQVHQSALSHQAPDAMGLSAVPPQHNAEQLEQLQQDQQASLSGQSFDYQTPAPEEQPLITDEYHLHQASGHQTSETDLPVQEHSEGESLPSPTPKSETQDLEQVMLLVDELMRGRGPEIPADLRNRGRLLRIDWREDGVFPDDDDLASLIQGLADGYQGDMPSHLRDVMACWVDAN</sequence>
<feature type="region of interest" description="Disordered" evidence="1">
    <location>
        <begin position="1067"/>
        <end position="1118"/>
    </location>
</feature>
<accession>A0AAE1IE41</accession>
<keyword evidence="3" id="KW-1185">Reference proteome</keyword>
<name>A0AAE1IE41_9HYPO</name>
<feature type="region of interest" description="Disordered" evidence="1">
    <location>
        <begin position="57"/>
        <end position="76"/>
    </location>
</feature>
<dbReference type="RefSeq" id="XP_062755305.1">
    <property type="nucleotide sequence ID" value="XM_062900345.1"/>
</dbReference>
<feature type="region of interest" description="Disordered" evidence="1">
    <location>
        <begin position="711"/>
        <end position="759"/>
    </location>
</feature>
<evidence type="ECO:0000256" key="1">
    <source>
        <dbReference type="SAM" id="MobiDB-lite"/>
    </source>
</evidence>
<reference evidence="2" key="1">
    <citation type="submission" date="2023-11" db="EMBL/GenBank/DDBJ databases">
        <title>The genome sequences of three competitors of mushroom-forming fungi.</title>
        <authorList>
            <person name="Beijen E."/>
            <person name="Ohm R.A."/>
        </authorList>
    </citation>
    <scope>NUCLEOTIDE SEQUENCE</scope>
    <source>
        <strain evidence="2">CBS 100526</strain>
    </source>
</reference>
<feature type="region of interest" description="Disordered" evidence="1">
    <location>
        <begin position="863"/>
        <end position="884"/>
    </location>
</feature>
<protein>
    <submittedName>
        <fullName evidence="2">Uncharacterized protein</fullName>
    </submittedName>
</protein>
<comment type="caution">
    <text evidence="2">The sequence shown here is derived from an EMBL/GenBank/DDBJ whole genome shotgun (WGS) entry which is preliminary data.</text>
</comment>
<feature type="compositionally biased region" description="Low complexity" evidence="1">
    <location>
        <begin position="1095"/>
        <end position="1111"/>
    </location>
</feature>
<evidence type="ECO:0000313" key="3">
    <source>
        <dbReference type="Proteomes" id="UP001273209"/>
    </source>
</evidence>
<dbReference type="EMBL" id="JAWRVG010000021">
    <property type="protein sequence ID" value="KAK4072748.1"/>
    <property type="molecule type" value="Genomic_DNA"/>
</dbReference>
<feature type="region of interest" description="Disordered" evidence="1">
    <location>
        <begin position="993"/>
        <end position="1031"/>
    </location>
</feature>
<dbReference type="AlphaFoldDB" id="A0AAE1IE41"/>